<dbReference type="Proteomes" id="UP000245768">
    <property type="component" value="Unassembled WGS sequence"/>
</dbReference>
<feature type="compositionally biased region" description="Polar residues" evidence="1">
    <location>
        <begin position="1"/>
        <end position="19"/>
    </location>
</feature>
<gene>
    <name evidence="2" type="ORF">FA10DRAFT_259076</name>
</gene>
<dbReference type="InParanoid" id="A0A316YR28"/>
<keyword evidence="3" id="KW-1185">Reference proteome</keyword>
<evidence type="ECO:0000313" key="3">
    <source>
        <dbReference type="Proteomes" id="UP000245768"/>
    </source>
</evidence>
<name>A0A316YR28_9BASI</name>
<dbReference type="AlphaFoldDB" id="A0A316YR28"/>
<accession>A0A316YR28</accession>
<organism evidence="2 3">
    <name type="scientific">Acaromyces ingoldii</name>
    <dbReference type="NCBI Taxonomy" id="215250"/>
    <lineage>
        <taxon>Eukaryota</taxon>
        <taxon>Fungi</taxon>
        <taxon>Dikarya</taxon>
        <taxon>Basidiomycota</taxon>
        <taxon>Ustilaginomycotina</taxon>
        <taxon>Exobasidiomycetes</taxon>
        <taxon>Exobasidiales</taxon>
        <taxon>Cryptobasidiaceae</taxon>
        <taxon>Acaromyces</taxon>
    </lineage>
</organism>
<proteinExistence type="predicted"/>
<dbReference type="RefSeq" id="XP_025378947.1">
    <property type="nucleotide sequence ID" value="XM_025519946.1"/>
</dbReference>
<feature type="region of interest" description="Disordered" evidence="1">
    <location>
        <begin position="1"/>
        <end position="48"/>
    </location>
</feature>
<dbReference type="EMBL" id="KZ819635">
    <property type="protein sequence ID" value="PWN91749.1"/>
    <property type="molecule type" value="Genomic_DNA"/>
</dbReference>
<sequence>MPHSHQLASPTHSTSGTADTSKRDLTPSAKKRRLSGLGQQRQQRQPSQVVLRLATKLSLQDLKITFGQADGTRWSDPASMKISTQNNLARPGNSSVVRWSTKPQRRLRRRCPRSIRGRRKAKSDGTRTIRLVGPFSRCHRKRQSSSSSMLPEGPIQDFLDCPSTKRLPQHLTKHDVELQMVPHTLSETDVQRTLDAFWQGQQQQQAASTISSPPIHFRARGKNDKRVIVACGAEGITFAKALSKTKIVDVPGGQLSFSARGPAHTPDVITIEFVFQQDAQRESAIHLPDTDLVRAPKTVAANYGGTLLGAWRQVRVVDGRETPLLSIFACLKISLEHQLDLPGYLIPPMPKPVAKLEYAGRRSFCGHCKNYSLHTRNLCPSLSCEHCSSKTHMSAQCLQRRVVEKRAEVEAVDGDVEISGLPKVLPNFYMQMQAH</sequence>
<feature type="compositionally biased region" description="Low complexity" evidence="1">
    <location>
        <begin position="35"/>
        <end position="48"/>
    </location>
</feature>
<evidence type="ECO:0000256" key="1">
    <source>
        <dbReference type="SAM" id="MobiDB-lite"/>
    </source>
</evidence>
<reference evidence="2 3" key="1">
    <citation type="journal article" date="2018" name="Mol. Biol. Evol.">
        <title>Broad Genomic Sampling Reveals a Smut Pathogenic Ancestry of the Fungal Clade Ustilaginomycotina.</title>
        <authorList>
            <person name="Kijpornyongpan T."/>
            <person name="Mondo S.J."/>
            <person name="Barry K."/>
            <person name="Sandor L."/>
            <person name="Lee J."/>
            <person name="Lipzen A."/>
            <person name="Pangilinan J."/>
            <person name="LaButti K."/>
            <person name="Hainaut M."/>
            <person name="Henrissat B."/>
            <person name="Grigoriev I.V."/>
            <person name="Spatafora J.W."/>
            <person name="Aime M.C."/>
        </authorList>
    </citation>
    <scope>NUCLEOTIDE SEQUENCE [LARGE SCALE GENOMIC DNA]</scope>
    <source>
        <strain evidence="2 3">MCA 4198</strain>
    </source>
</reference>
<protein>
    <submittedName>
        <fullName evidence="2">Uncharacterized protein</fullName>
    </submittedName>
</protein>
<dbReference type="GeneID" id="37041862"/>
<evidence type="ECO:0000313" key="2">
    <source>
        <dbReference type="EMBL" id="PWN91749.1"/>
    </source>
</evidence>